<accession>A0ACC2S9C3</accession>
<dbReference type="EMBL" id="QTSX02005703">
    <property type="protein sequence ID" value="KAJ9058887.1"/>
    <property type="molecule type" value="Genomic_DNA"/>
</dbReference>
<evidence type="ECO:0000313" key="1">
    <source>
        <dbReference type="EMBL" id="KAJ9058887.1"/>
    </source>
</evidence>
<organism evidence="1 2">
    <name type="scientific">Entomophthora muscae</name>
    <dbReference type="NCBI Taxonomy" id="34485"/>
    <lineage>
        <taxon>Eukaryota</taxon>
        <taxon>Fungi</taxon>
        <taxon>Fungi incertae sedis</taxon>
        <taxon>Zoopagomycota</taxon>
        <taxon>Entomophthoromycotina</taxon>
        <taxon>Entomophthoromycetes</taxon>
        <taxon>Entomophthorales</taxon>
        <taxon>Entomophthoraceae</taxon>
        <taxon>Entomophthora</taxon>
    </lineage>
</organism>
<keyword evidence="2" id="KW-1185">Reference proteome</keyword>
<sequence length="151" mass="16965">MGMEIKELNTLYYQLPLWLNLASVMCGLVVVAVVTGCMCVSYEIMDRVSIRFTLAISMVDVLKALIILFHLNYREDGAICSCISFLTYYFTLAYLFLNVAVALNLQFVFVHGILFDKEWLMWAVSLGLPLLLLAPPLFAGRFGKTHEGGVL</sequence>
<protein>
    <submittedName>
        <fullName evidence="1">Uncharacterized protein</fullName>
    </submittedName>
</protein>
<proteinExistence type="predicted"/>
<reference evidence="1" key="1">
    <citation type="submission" date="2022-04" db="EMBL/GenBank/DDBJ databases">
        <title>Genome of the entomopathogenic fungus Entomophthora muscae.</title>
        <authorList>
            <person name="Elya C."/>
            <person name="Lovett B.R."/>
            <person name="Lee E."/>
            <person name="Macias A.M."/>
            <person name="Hajek A.E."/>
            <person name="De Bivort B.L."/>
            <person name="Kasson M.T."/>
            <person name="De Fine Licht H.H."/>
            <person name="Stajich J.E."/>
        </authorList>
    </citation>
    <scope>NUCLEOTIDE SEQUENCE</scope>
    <source>
        <strain evidence="1">Berkeley</strain>
    </source>
</reference>
<name>A0ACC2S9C3_9FUNG</name>
<gene>
    <name evidence="1" type="ORF">DSO57_1007826</name>
</gene>
<evidence type="ECO:0000313" key="2">
    <source>
        <dbReference type="Proteomes" id="UP001165960"/>
    </source>
</evidence>
<dbReference type="Proteomes" id="UP001165960">
    <property type="component" value="Unassembled WGS sequence"/>
</dbReference>
<comment type="caution">
    <text evidence="1">The sequence shown here is derived from an EMBL/GenBank/DDBJ whole genome shotgun (WGS) entry which is preliminary data.</text>
</comment>